<dbReference type="Gene3D" id="3.40.50.720">
    <property type="entry name" value="NAD(P)-binding Rossmann-like Domain"/>
    <property type="match status" value="1"/>
</dbReference>
<proteinExistence type="predicted"/>
<reference evidence="3" key="1">
    <citation type="journal article" date="2019" name="Int. J. Syst. Evol. Microbiol.">
        <title>The Global Catalogue of Microorganisms (GCM) 10K type strain sequencing project: providing services to taxonomists for standard genome sequencing and annotation.</title>
        <authorList>
            <consortium name="The Broad Institute Genomics Platform"/>
            <consortium name="The Broad Institute Genome Sequencing Center for Infectious Disease"/>
            <person name="Wu L."/>
            <person name="Ma J."/>
        </authorList>
    </citation>
    <scope>NUCLEOTIDE SEQUENCE [LARGE SCALE GENOMIC DNA]</scope>
    <source>
        <strain evidence="3">CGMCC 1.18437</strain>
    </source>
</reference>
<dbReference type="PANTHER" id="PTHR48079">
    <property type="entry name" value="PROTEIN YEEZ"/>
    <property type="match status" value="1"/>
</dbReference>
<name>A0ABQ3JL23_9DEIO</name>
<dbReference type="PANTHER" id="PTHR48079:SF6">
    <property type="entry name" value="NAD(P)-BINDING DOMAIN-CONTAINING PROTEIN-RELATED"/>
    <property type="match status" value="1"/>
</dbReference>
<protein>
    <submittedName>
        <fullName evidence="2">dTDP-4-dehydrorhamnose 3,5-epimerase</fullName>
    </submittedName>
</protein>
<dbReference type="Proteomes" id="UP000619376">
    <property type="component" value="Unassembled WGS sequence"/>
</dbReference>
<comment type="caution">
    <text evidence="2">The sequence shown here is derived from an EMBL/GenBank/DDBJ whole genome shotgun (WGS) entry which is preliminary data.</text>
</comment>
<sequence length="326" mass="34713">MLGGMRILVTGATGFLGGVVARELAAAGHDVTGTGRDAGRGRALQESGVNFVPLDLRRADGWAAQVGAVDAVVHAAARSTLWARWADLYAENVEASERIARLCAGRQVPLVHVSSPSVYNATGRRERVPEDTPFGPRFDSPYARSKALAEVAVQRHHPAATLLRPRGLYGPGDPGIVPRVVRALRAGRLPRLKRTEVHTELTHVRNAAHAVHLALRQPVAGPVNISDGETVPIWATIEQIARAIGAPPPRRFVPGALVERVATVLDMAARLRPGAPEPVVTASAVRLLIRPMTLDLTRARRELGYTPPVSPQEGLAEVLAALEAGA</sequence>
<dbReference type="EMBL" id="BNAJ01000002">
    <property type="protein sequence ID" value="GHF36296.1"/>
    <property type="molecule type" value="Genomic_DNA"/>
</dbReference>
<dbReference type="InterPro" id="IPR001509">
    <property type="entry name" value="Epimerase_deHydtase"/>
</dbReference>
<organism evidence="2 3">
    <name type="scientific">Deinococcus metalli</name>
    <dbReference type="NCBI Taxonomy" id="1141878"/>
    <lineage>
        <taxon>Bacteria</taxon>
        <taxon>Thermotogati</taxon>
        <taxon>Deinococcota</taxon>
        <taxon>Deinococci</taxon>
        <taxon>Deinococcales</taxon>
        <taxon>Deinococcaceae</taxon>
        <taxon>Deinococcus</taxon>
    </lineage>
</organism>
<evidence type="ECO:0000313" key="2">
    <source>
        <dbReference type="EMBL" id="GHF36296.1"/>
    </source>
</evidence>
<dbReference type="SUPFAM" id="SSF51735">
    <property type="entry name" value="NAD(P)-binding Rossmann-fold domains"/>
    <property type="match status" value="1"/>
</dbReference>
<evidence type="ECO:0000313" key="3">
    <source>
        <dbReference type="Proteomes" id="UP000619376"/>
    </source>
</evidence>
<accession>A0ABQ3JL23</accession>
<dbReference type="InterPro" id="IPR036291">
    <property type="entry name" value="NAD(P)-bd_dom_sf"/>
</dbReference>
<gene>
    <name evidence="2" type="primary">galE1</name>
    <name evidence="2" type="ORF">GCM10017781_11160</name>
</gene>
<dbReference type="InterPro" id="IPR051783">
    <property type="entry name" value="NAD(P)-dependent_oxidoreduct"/>
</dbReference>
<dbReference type="Pfam" id="PF01370">
    <property type="entry name" value="Epimerase"/>
    <property type="match status" value="1"/>
</dbReference>
<feature type="domain" description="NAD-dependent epimerase/dehydratase" evidence="1">
    <location>
        <begin position="7"/>
        <end position="223"/>
    </location>
</feature>
<keyword evidence="3" id="KW-1185">Reference proteome</keyword>
<evidence type="ECO:0000259" key="1">
    <source>
        <dbReference type="Pfam" id="PF01370"/>
    </source>
</evidence>